<dbReference type="Proteomes" id="UP000011087">
    <property type="component" value="Unassembled WGS sequence"/>
</dbReference>
<dbReference type="EMBL" id="JH993230">
    <property type="protein sequence ID" value="EKX31854.1"/>
    <property type="molecule type" value="Genomic_DNA"/>
</dbReference>
<evidence type="ECO:0000313" key="4">
    <source>
        <dbReference type="Proteomes" id="UP000011087"/>
    </source>
</evidence>
<accession>L1I7J7</accession>
<evidence type="ECO:0000313" key="3">
    <source>
        <dbReference type="EnsemblProtists" id="EKX31854"/>
    </source>
</evidence>
<reference evidence="4" key="2">
    <citation type="submission" date="2012-11" db="EMBL/GenBank/DDBJ databases">
        <authorList>
            <person name="Kuo A."/>
            <person name="Curtis B.A."/>
            <person name="Tanifuji G."/>
            <person name="Burki F."/>
            <person name="Gruber A."/>
            <person name="Irimia M."/>
            <person name="Maruyama S."/>
            <person name="Arias M.C."/>
            <person name="Ball S.G."/>
            <person name="Gile G.H."/>
            <person name="Hirakawa Y."/>
            <person name="Hopkins J.F."/>
            <person name="Rensing S.A."/>
            <person name="Schmutz J."/>
            <person name="Symeonidi A."/>
            <person name="Elias M."/>
            <person name="Eveleigh R.J."/>
            <person name="Herman E.K."/>
            <person name="Klute M.J."/>
            <person name="Nakayama T."/>
            <person name="Obornik M."/>
            <person name="Reyes-Prieto A."/>
            <person name="Armbrust E.V."/>
            <person name="Aves S.J."/>
            <person name="Beiko R.G."/>
            <person name="Coutinho P."/>
            <person name="Dacks J.B."/>
            <person name="Durnford D.G."/>
            <person name="Fast N.M."/>
            <person name="Green B.R."/>
            <person name="Grisdale C."/>
            <person name="Hempe F."/>
            <person name="Henrissat B."/>
            <person name="Hoppner M.P."/>
            <person name="Ishida K.-I."/>
            <person name="Kim E."/>
            <person name="Koreny L."/>
            <person name="Kroth P.G."/>
            <person name="Liu Y."/>
            <person name="Malik S.-B."/>
            <person name="Maier U.G."/>
            <person name="McRose D."/>
            <person name="Mock T."/>
            <person name="Neilson J.A."/>
            <person name="Onodera N.T."/>
            <person name="Poole A.M."/>
            <person name="Pritham E.J."/>
            <person name="Richards T.A."/>
            <person name="Rocap G."/>
            <person name="Roy S.W."/>
            <person name="Sarai C."/>
            <person name="Schaack S."/>
            <person name="Shirato S."/>
            <person name="Slamovits C.H."/>
            <person name="Spencer D.F."/>
            <person name="Suzuki S."/>
            <person name="Worden A.Z."/>
            <person name="Zauner S."/>
            <person name="Barry K."/>
            <person name="Bell C."/>
            <person name="Bharti A.K."/>
            <person name="Crow J.A."/>
            <person name="Grimwood J."/>
            <person name="Kramer R."/>
            <person name="Lindquist E."/>
            <person name="Lucas S."/>
            <person name="Salamov A."/>
            <person name="McFadden G.I."/>
            <person name="Lane C.E."/>
            <person name="Keeling P.J."/>
            <person name="Gray M.W."/>
            <person name="Grigoriev I.V."/>
            <person name="Archibald J.M."/>
        </authorList>
    </citation>
    <scope>NUCLEOTIDE SEQUENCE</scope>
    <source>
        <strain evidence="4">CCMP2712</strain>
    </source>
</reference>
<dbReference type="HOGENOM" id="CLU_2659775_0_0_1"/>
<dbReference type="GeneID" id="17288578"/>
<dbReference type="AlphaFoldDB" id="L1I7J7"/>
<dbReference type="KEGG" id="gtt:GUITHDRAFT_156473"/>
<feature type="region of interest" description="Disordered" evidence="1">
    <location>
        <begin position="1"/>
        <end position="26"/>
    </location>
</feature>
<proteinExistence type="predicted"/>
<reference evidence="3" key="3">
    <citation type="submission" date="2016-03" db="UniProtKB">
        <authorList>
            <consortium name="EnsemblProtists"/>
        </authorList>
    </citation>
    <scope>IDENTIFICATION</scope>
</reference>
<evidence type="ECO:0000256" key="1">
    <source>
        <dbReference type="SAM" id="MobiDB-lite"/>
    </source>
</evidence>
<keyword evidence="4" id="KW-1185">Reference proteome</keyword>
<dbReference type="PaxDb" id="55529-EKX31854"/>
<dbReference type="EnsemblProtists" id="EKX31854">
    <property type="protein sequence ID" value="EKX31854"/>
    <property type="gene ID" value="GUITHDRAFT_156473"/>
</dbReference>
<dbReference type="RefSeq" id="XP_005818834.1">
    <property type="nucleotide sequence ID" value="XM_005818777.1"/>
</dbReference>
<sequence length="76" mass="8750">MTNEESVYQEVAEQESSHRESNELSEEQWQIINKYRNYLNEDDEVLRTLFDLSSMKGRANTTAGLSSDGFDAIILC</sequence>
<reference evidence="2 4" key="1">
    <citation type="journal article" date="2012" name="Nature">
        <title>Algal genomes reveal evolutionary mosaicism and the fate of nucleomorphs.</title>
        <authorList>
            <consortium name="DOE Joint Genome Institute"/>
            <person name="Curtis B.A."/>
            <person name="Tanifuji G."/>
            <person name="Burki F."/>
            <person name="Gruber A."/>
            <person name="Irimia M."/>
            <person name="Maruyama S."/>
            <person name="Arias M.C."/>
            <person name="Ball S.G."/>
            <person name="Gile G.H."/>
            <person name="Hirakawa Y."/>
            <person name="Hopkins J.F."/>
            <person name="Kuo A."/>
            <person name="Rensing S.A."/>
            <person name="Schmutz J."/>
            <person name="Symeonidi A."/>
            <person name="Elias M."/>
            <person name="Eveleigh R.J."/>
            <person name="Herman E.K."/>
            <person name="Klute M.J."/>
            <person name="Nakayama T."/>
            <person name="Obornik M."/>
            <person name="Reyes-Prieto A."/>
            <person name="Armbrust E.V."/>
            <person name="Aves S.J."/>
            <person name="Beiko R.G."/>
            <person name="Coutinho P."/>
            <person name="Dacks J.B."/>
            <person name="Durnford D.G."/>
            <person name="Fast N.M."/>
            <person name="Green B.R."/>
            <person name="Grisdale C.J."/>
            <person name="Hempel F."/>
            <person name="Henrissat B."/>
            <person name="Hoppner M.P."/>
            <person name="Ishida K."/>
            <person name="Kim E."/>
            <person name="Koreny L."/>
            <person name="Kroth P.G."/>
            <person name="Liu Y."/>
            <person name="Malik S.B."/>
            <person name="Maier U.G."/>
            <person name="McRose D."/>
            <person name="Mock T."/>
            <person name="Neilson J.A."/>
            <person name="Onodera N.T."/>
            <person name="Poole A.M."/>
            <person name="Pritham E.J."/>
            <person name="Richards T.A."/>
            <person name="Rocap G."/>
            <person name="Roy S.W."/>
            <person name="Sarai C."/>
            <person name="Schaack S."/>
            <person name="Shirato S."/>
            <person name="Slamovits C.H."/>
            <person name="Spencer D.F."/>
            <person name="Suzuki S."/>
            <person name="Worden A.Z."/>
            <person name="Zauner S."/>
            <person name="Barry K."/>
            <person name="Bell C."/>
            <person name="Bharti A.K."/>
            <person name="Crow J.A."/>
            <person name="Grimwood J."/>
            <person name="Kramer R."/>
            <person name="Lindquist E."/>
            <person name="Lucas S."/>
            <person name="Salamov A."/>
            <person name="McFadden G.I."/>
            <person name="Lane C.E."/>
            <person name="Keeling P.J."/>
            <person name="Gray M.W."/>
            <person name="Grigoriev I.V."/>
            <person name="Archibald J.M."/>
        </authorList>
    </citation>
    <scope>NUCLEOTIDE SEQUENCE</scope>
    <source>
        <strain evidence="2 4">CCMP2712</strain>
    </source>
</reference>
<evidence type="ECO:0000313" key="2">
    <source>
        <dbReference type="EMBL" id="EKX31854.1"/>
    </source>
</evidence>
<gene>
    <name evidence="2" type="ORF">GUITHDRAFT_156473</name>
</gene>
<name>L1I7J7_GUITC</name>
<organism evidence="2">
    <name type="scientific">Guillardia theta (strain CCMP2712)</name>
    <name type="common">Cryptophyte</name>
    <dbReference type="NCBI Taxonomy" id="905079"/>
    <lineage>
        <taxon>Eukaryota</taxon>
        <taxon>Cryptophyceae</taxon>
        <taxon>Pyrenomonadales</taxon>
        <taxon>Geminigeraceae</taxon>
        <taxon>Guillardia</taxon>
    </lineage>
</organism>
<protein>
    <submittedName>
        <fullName evidence="2 3">Uncharacterized protein</fullName>
    </submittedName>
</protein>